<name>A0AAX3MYP1_9BACL</name>
<dbReference type="InterPro" id="IPR037923">
    <property type="entry name" value="HTH-like"/>
</dbReference>
<evidence type="ECO:0000259" key="4">
    <source>
        <dbReference type="PROSITE" id="PS01124"/>
    </source>
</evidence>
<keyword evidence="3" id="KW-0804">Transcription</keyword>
<proteinExistence type="predicted"/>
<evidence type="ECO:0000313" key="6">
    <source>
        <dbReference type="Proteomes" id="UP001220962"/>
    </source>
</evidence>
<evidence type="ECO:0000256" key="2">
    <source>
        <dbReference type="ARBA" id="ARBA00023125"/>
    </source>
</evidence>
<dbReference type="CDD" id="cd06986">
    <property type="entry name" value="cupin_MmsR-like_N"/>
    <property type="match status" value="1"/>
</dbReference>
<dbReference type="InterPro" id="IPR018062">
    <property type="entry name" value="HTH_AraC-typ_CS"/>
</dbReference>
<keyword evidence="1" id="KW-0805">Transcription regulation</keyword>
<dbReference type="SMART" id="SM00342">
    <property type="entry name" value="HTH_ARAC"/>
    <property type="match status" value="1"/>
</dbReference>
<dbReference type="Gene3D" id="1.10.10.60">
    <property type="entry name" value="Homeodomain-like"/>
    <property type="match status" value="2"/>
</dbReference>
<dbReference type="InterPro" id="IPR003313">
    <property type="entry name" value="AraC-bd"/>
</dbReference>
<dbReference type="SUPFAM" id="SSF51215">
    <property type="entry name" value="Regulatory protein AraC"/>
    <property type="match status" value="1"/>
</dbReference>
<feature type="domain" description="HTH araC/xylS-type" evidence="4">
    <location>
        <begin position="177"/>
        <end position="275"/>
    </location>
</feature>
<reference evidence="5" key="1">
    <citation type="submission" date="2023-02" db="EMBL/GenBank/DDBJ databases">
        <title>Pathogen: clinical or host-associated sample.</title>
        <authorList>
            <person name="Hergert J."/>
            <person name="Casey R."/>
            <person name="Wagner J."/>
            <person name="Young E.L."/>
            <person name="Oakeson K.F."/>
        </authorList>
    </citation>
    <scope>NUCLEOTIDE SEQUENCE</scope>
    <source>
        <strain evidence="5">2022CK-00830</strain>
    </source>
</reference>
<dbReference type="PROSITE" id="PS00041">
    <property type="entry name" value="HTH_ARAC_FAMILY_1"/>
    <property type="match status" value="1"/>
</dbReference>
<dbReference type="SUPFAM" id="SSF46689">
    <property type="entry name" value="Homeodomain-like"/>
    <property type="match status" value="2"/>
</dbReference>
<dbReference type="GO" id="GO:0003700">
    <property type="term" value="F:DNA-binding transcription factor activity"/>
    <property type="evidence" value="ECO:0007669"/>
    <property type="project" value="InterPro"/>
</dbReference>
<gene>
    <name evidence="5" type="ORF">PUW23_24360</name>
</gene>
<dbReference type="PANTHER" id="PTHR43280">
    <property type="entry name" value="ARAC-FAMILY TRANSCRIPTIONAL REGULATOR"/>
    <property type="match status" value="1"/>
</dbReference>
<dbReference type="Pfam" id="PF12833">
    <property type="entry name" value="HTH_18"/>
    <property type="match status" value="1"/>
</dbReference>
<dbReference type="Pfam" id="PF02311">
    <property type="entry name" value="AraC_binding"/>
    <property type="match status" value="1"/>
</dbReference>
<evidence type="ECO:0000313" key="5">
    <source>
        <dbReference type="EMBL" id="WDH82541.1"/>
    </source>
</evidence>
<dbReference type="GO" id="GO:0043565">
    <property type="term" value="F:sequence-specific DNA binding"/>
    <property type="evidence" value="ECO:0007669"/>
    <property type="project" value="InterPro"/>
</dbReference>
<sequence length="277" mass="31820">MPINEVHFTLQDSQEKMELRMDFFGLQECEPGHSWGPGLRDAYILHYIHKGYGSFRYEDQTVRLGPGEGFVIFPDERIHYTADEDDPWTYSWIGFRGIYAKSLLQRGSCTPGHPIYSAACETCFSSFYNDLINVRHHAGGDVHSLGILYKVLGDLIRSAPAPTAYHKSSPSRDSYIRKSIRFIENGYSQKMTIQDIAEAVGLDRTYLSGIFKEHFGVSLQSYLLEYRMRRAAELLRNPELSISDVAHSVGYNDAFLFSKMFKKKQGHSPRHYRQLLK</sequence>
<accession>A0AAX3MYP1</accession>
<dbReference type="InterPro" id="IPR018060">
    <property type="entry name" value="HTH_AraC"/>
</dbReference>
<dbReference type="InterPro" id="IPR020449">
    <property type="entry name" value="Tscrpt_reg_AraC-type_HTH"/>
</dbReference>
<protein>
    <submittedName>
        <fullName evidence="5">AraC family transcriptional regulator</fullName>
    </submittedName>
</protein>
<dbReference type="Proteomes" id="UP001220962">
    <property type="component" value="Chromosome"/>
</dbReference>
<dbReference type="PANTHER" id="PTHR43280:SF30">
    <property type="entry name" value="MMSAB OPERON REGULATORY PROTEIN"/>
    <property type="match status" value="1"/>
</dbReference>
<dbReference type="PROSITE" id="PS01124">
    <property type="entry name" value="HTH_ARAC_FAMILY_2"/>
    <property type="match status" value="1"/>
</dbReference>
<keyword evidence="2" id="KW-0238">DNA-binding</keyword>
<dbReference type="EMBL" id="CP118101">
    <property type="protein sequence ID" value="WDH82541.1"/>
    <property type="molecule type" value="Genomic_DNA"/>
</dbReference>
<evidence type="ECO:0000256" key="3">
    <source>
        <dbReference type="ARBA" id="ARBA00023163"/>
    </source>
</evidence>
<dbReference type="Gene3D" id="2.60.120.280">
    <property type="entry name" value="Regulatory protein AraC"/>
    <property type="match status" value="1"/>
</dbReference>
<evidence type="ECO:0000256" key="1">
    <source>
        <dbReference type="ARBA" id="ARBA00023015"/>
    </source>
</evidence>
<organism evidence="5 6">
    <name type="scientific">Paenibacillus urinalis</name>
    <dbReference type="NCBI Taxonomy" id="521520"/>
    <lineage>
        <taxon>Bacteria</taxon>
        <taxon>Bacillati</taxon>
        <taxon>Bacillota</taxon>
        <taxon>Bacilli</taxon>
        <taxon>Bacillales</taxon>
        <taxon>Paenibacillaceae</taxon>
        <taxon>Paenibacillus</taxon>
    </lineage>
</organism>
<dbReference type="AlphaFoldDB" id="A0AAX3MYP1"/>
<dbReference type="InterPro" id="IPR009057">
    <property type="entry name" value="Homeodomain-like_sf"/>
</dbReference>
<dbReference type="PRINTS" id="PR00032">
    <property type="entry name" value="HTHARAC"/>
</dbReference>
<dbReference type="RefSeq" id="WP_274359179.1">
    <property type="nucleotide sequence ID" value="NZ_CP118101.1"/>
</dbReference>